<dbReference type="Proteomes" id="UP000659654">
    <property type="component" value="Unassembled WGS sequence"/>
</dbReference>
<dbReference type="GO" id="GO:0007165">
    <property type="term" value="P:signal transduction"/>
    <property type="evidence" value="ECO:0007669"/>
    <property type="project" value="TreeGrafter"/>
</dbReference>
<dbReference type="PROSITE" id="PS00108">
    <property type="entry name" value="PROTEIN_KINASE_ST"/>
    <property type="match status" value="1"/>
</dbReference>
<dbReference type="InterPro" id="IPR008271">
    <property type="entry name" value="Ser/Thr_kinase_AS"/>
</dbReference>
<dbReference type="SMR" id="A0A7I8XE54"/>
<evidence type="ECO:0000313" key="8">
    <source>
        <dbReference type="EMBL" id="CAD5224385.1"/>
    </source>
</evidence>
<name>A0A7I8XE54_BURXY</name>
<evidence type="ECO:0000313" key="9">
    <source>
        <dbReference type="Proteomes" id="UP000659654"/>
    </source>
</evidence>
<keyword evidence="5" id="KW-0418">Kinase</keyword>
<dbReference type="InterPro" id="IPR000719">
    <property type="entry name" value="Prot_kinase_dom"/>
</dbReference>
<accession>A0A7I8XE54</accession>
<dbReference type="PROSITE" id="PS50011">
    <property type="entry name" value="PROTEIN_KINASE_DOM"/>
    <property type="match status" value="1"/>
</dbReference>
<keyword evidence="4" id="KW-0547">Nucleotide-binding</keyword>
<dbReference type="GO" id="GO:0030424">
    <property type="term" value="C:axon"/>
    <property type="evidence" value="ECO:0007669"/>
    <property type="project" value="TreeGrafter"/>
</dbReference>
<evidence type="ECO:0000256" key="1">
    <source>
        <dbReference type="ARBA" id="ARBA00005527"/>
    </source>
</evidence>
<evidence type="ECO:0000256" key="5">
    <source>
        <dbReference type="ARBA" id="ARBA00022777"/>
    </source>
</evidence>
<evidence type="ECO:0000256" key="3">
    <source>
        <dbReference type="ARBA" id="ARBA00022679"/>
    </source>
</evidence>
<dbReference type="PANTHER" id="PTHR24057:SF18">
    <property type="entry name" value="SERINE_THREONINE-PROTEIN KINASE R03D7.5-RELATED"/>
    <property type="match status" value="1"/>
</dbReference>
<dbReference type="FunFam" id="1.10.510.10:FF:000624">
    <property type="entry name" value="Mitogen-activated protein kinase"/>
    <property type="match status" value="1"/>
</dbReference>
<keyword evidence="3" id="KW-0808">Transferase</keyword>
<comment type="similarity">
    <text evidence="1">Belongs to the protein kinase superfamily. CMGC Ser/Thr protein kinase family. GSK-3 subfamily.</text>
</comment>
<keyword evidence="9" id="KW-1185">Reference proteome</keyword>
<protein>
    <submittedName>
        <fullName evidence="8">(pine wood nematode) hypothetical protein</fullName>
    </submittedName>
</protein>
<keyword evidence="6" id="KW-0067">ATP-binding</keyword>
<dbReference type="OrthoDB" id="272141at2759"/>
<organism evidence="8 9">
    <name type="scientific">Bursaphelenchus xylophilus</name>
    <name type="common">Pinewood nematode worm</name>
    <name type="synonym">Aphelenchoides xylophilus</name>
    <dbReference type="NCBI Taxonomy" id="6326"/>
    <lineage>
        <taxon>Eukaryota</taxon>
        <taxon>Metazoa</taxon>
        <taxon>Ecdysozoa</taxon>
        <taxon>Nematoda</taxon>
        <taxon>Chromadorea</taxon>
        <taxon>Rhabditida</taxon>
        <taxon>Tylenchina</taxon>
        <taxon>Tylenchomorpha</taxon>
        <taxon>Aphelenchoidea</taxon>
        <taxon>Aphelenchoididae</taxon>
        <taxon>Bursaphelenchus</taxon>
    </lineage>
</organism>
<dbReference type="GO" id="GO:0005829">
    <property type="term" value="C:cytosol"/>
    <property type="evidence" value="ECO:0007669"/>
    <property type="project" value="TreeGrafter"/>
</dbReference>
<dbReference type="InterPro" id="IPR050591">
    <property type="entry name" value="GSK-3"/>
</dbReference>
<evidence type="ECO:0000256" key="2">
    <source>
        <dbReference type="ARBA" id="ARBA00022527"/>
    </source>
</evidence>
<dbReference type="InterPro" id="IPR011009">
    <property type="entry name" value="Kinase-like_dom_sf"/>
</dbReference>
<dbReference type="Gene3D" id="1.10.510.10">
    <property type="entry name" value="Transferase(Phosphotransferase) domain 1"/>
    <property type="match status" value="1"/>
</dbReference>
<dbReference type="EMBL" id="CAJFDI010000004">
    <property type="protein sequence ID" value="CAD5224385.1"/>
    <property type="molecule type" value="Genomic_DNA"/>
</dbReference>
<dbReference type="GO" id="GO:0032436">
    <property type="term" value="P:positive regulation of proteasomal ubiquitin-dependent protein catabolic process"/>
    <property type="evidence" value="ECO:0007669"/>
    <property type="project" value="TreeGrafter"/>
</dbReference>
<reference evidence="8" key="1">
    <citation type="submission" date="2020-09" db="EMBL/GenBank/DDBJ databases">
        <authorList>
            <person name="Kikuchi T."/>
        </authorList>
    </citation>
    <scope>NUCLEOTIDE SEQUENCE</scope>
    <source>
        <strain evidence="8">Ka4C1</strain>
    </source>
</reference>
<dbReference type="PANTHER" id="PTHR24057">
    <property type="entry name" value="GLYCOGEN SYNTHASE KINASE-3 ALPHA"/>
    <property type="match status" value="1"/>
</dbReference>
<dbReference type="GO" id="GO:0004674">
    <property type="term" value="F:protein serine/threonine kinase activity"/>
    <property type="evidence" value="ECO:0007669"/>
    <property type="project" value="UniProtKB-KW"/>
</dbReference>
<evidence type="ECO:0000256" key="4">
    <source>
        <dbReference type="ARBA" id="ARBA00022741"/>
    </source>
</evidence>
<dbReference type="GO" id="GO:0005524">
    <property type="term" value="F:ATP binding"/>
    <property type="evidence" value="ECO:0007669"/>
    <property type="project" value="UniProtKB-KW"/>
</dbReference>
<dbReference type="SMART" id="SM00220">
    <property type="entry name" value="S_TKc"/>
    <property type="match status" value="1"/>
</dbReference>
<dbReference type="EMBL" id="CAJFCV020000004">
    <property type="protein sequence ID" value="CAG9113147.1"/>
    <property type="molecule type" value="Genomic_DNA"/>
</dbReference>
<feature type="domain" description="Protein kinase" evidence="7">
    <location>
        <begin position="25"/>
        <end position="319"/>
    </location>
</feature>
<dbReference type="GO" id="GO:0070507">
    <property type="term" value="P:regulation of microtubule cytoskeleton organization"/>
    <property type="evidence" value="ECO:0007669"/>
    <property type="project" value="TreeGrafter"/>
</dbReference>
<dbReference type="GO" id="GO:0090090">
    <property type="term" value="P:negative regulation of canonical Wnt signaling pathway"/>
    <property type="evidence" value="ECO:0007669"/>
    <property type="project" value="TreeGrafter"/>
</dbReference>
<evidence type="ECO:0000259" key="7">
    <source>
        <dbReference type="PROSITE" id="PS50011"/>
    </source>
</evidence>
<dbReference type="SUPFAM" id="SSF56112">
    <property type="entry name" value="Protein kinase-like (PK-like)"/>
    <property type="match status" value="1"/>
</dbReference>
<dbReference type="Gene3D" id="3.30.200.20">
    <property type="entry name" value="Phosphorylase Kinase, domain 1"/>
    <property type="match status" value="1"/>
</dbReference>
<sequence length="364" mass="41108">MEHQSSAQTVAAHRPGDAASVELNLCNLRLFSYGVYANVYIGELKENGRTITVAVKKCWNQTEDCKEVRILQKLNQTKPKNIVNLLYLFQTRYGEKTCFSLVMNFMPMSLSTHIKKFKPTPLSHLDTKLFTWQIFRALQFLRKHRIIHRDLKPQNILLDPGIGLIQVADYGSSAIVGEQRTMSSYHVTRYYRPPELLLGAHVYGMEIDVWSAGCVFGEMLRGRTFLAGLTTDDQLWKIINTFGMPSDVEKVAMNIRKVKLLTEQSARSAEKVFSKRGANGLKELCPHAPDDALKLLQQVMVYSPQKRLCGPKFLGDKYFDELFDPHTLREGKPITVVTKADLAMAVAGDKSKEDLSSFTGALSN</sequence>
<comment type="caution">
    <text evidence="8">The sequence shown here is derived from an EMBL/GenBank/DDBJ whole genome shotgun (WGS) entry which is preliminary data.</text>
</comment>
<dbReference type="GO" id="GO:0030154">
    <property type="term" value="P:cell differentiation"/>
    <property type="evidence" value="ECO:0007669"/>
    <property type="project" value="TreeGrafter"/>
</dbReference>
<dbReference type="Proteomes" id="UP000582659">
    <property type="component" value="Unassembled WGS sequence"/>
</dbReference>
<keyword evidence="2" id="KW-0723">Serine/threonine-protein kinase</keyword>
<dbReference type="GO" id="GO:0005634">
    <property type="term" value="C:nucleus"/>
    <property type="evidence" value="ECO:0007669"/>
    <property type="project" value="TreeGrafter"/>
</dbReference>
<gene>
    <name evidence="8" type="ORF">BXYJ_LOCUS8017</name>
</gene>
<dbReference type="Pfam" id="PF00069">
    <property type="entry name" value="Pkinase"/>
    <property type="match status" value="1"/>
</dbReference>
<proteinExistence type="inferred from homology"/>
<dbReference type="AlphaFoldDB" id="A0A7I8XE54"/>
<evidence type="ECO:0000256" key="6">
    <source>
        <dbReference type="ARBA" id="ARBA00022840"/>
    </source>
</evidence>